<dbReference type="AlphaFoldDB" id="A0A6B0URR1"/>
<name>A0A6B0URR1_IXORI</name>
<sequence length="130" mass="14697">MSPWPLLLNSWRKLLWVTGSFFFASTCSSCWICPQAWHTWSTRRSMLVHRAARNAALLPVTGMDDLPGTLAPRAALAVEEACWSRLFMLRLQRTDSLSLSAVARTSCITRGCSSCRWKSTCRATPTWLLF</sequence>
<evidence type="ECO:0000313" key="1">
    <source>
        <dbReference type="EMBL" id="MXU92204.1"/>
    </source>
</evidence>
<protein>
    <submittedName>
        <fullName evidence="1">Uncharacterized protein</fullName>
    </submittedName>
</protein>
<accession>A0A6B0URR1</accession>
<organism evidence="1">
    <name type="scientific">Ixodes ricinus</name>
    <name type="common">Common tick</name>
    <name type="synonym">Acarus ricinus</name>
    <dbReference type="NCBI Taxonomy" id="34613"/>
    <lineage>
        <taxon>Eukaryota</taxon>
        <taxon>Metazoa</taxon>
        <taxon>Ecdysozoa</taxon>
        <taxon>Arthropoda</taxon>
        <taxon>Chelicerata</taxon>
        <taxon>Arachnida</taxon>
        <taxon>Acari</taxon>
        <taxon>Parasitiformes</taxon>
        <taxon>Ixodida</taxon>
        <taxon>Ixodoidea</taxon>
        <taxon>Ixodidae</taxon>
        <taxon>Ixodinae</taxon>
        <taxon>Ixodes</taxon>
    </lineage>
</organism>
<reference evidence="1" key="1">
    <citation type="submission" date="2019-12" db="EMBL/GenBank/DDBJ databases">
        <title>An insight into the sialome of adult female Ixodes ricinus ticks feeding for 6 days.</title>
        <authorList>
            <person name="Perner J."/>
            <person name="Ribeiro J.M.C."/>
        </authorList>
    </citation>
    <scope>NUCLEOTIDE SEQUENCE</scope>
    <source>
        <strain evidence="1">Semi-engorged</strain>
        <tissue evidence="1">Salivary glands</tissue>
    </source>
</reference>
<dbReference type="EMBL" id="GIFC01010121">
    <property type="protein sequence ID" value="MXU92204.1"/>
    <property type="molecule type" value="Transcribed_RNA"/>
</dbReference>
<proteinExistence type="predicted"/>